<keyword evidence="2" id="KW-1185">Reference proteome</keyword>
<evidence type="ECO:0000256" key="1">
    <source>
        <dbReference type="SAM" id="MobiDB-lite"/>
    </source>
</evidence>
<proteinExistence type="predicted"/>
<dbReference type="GO" id="GO:0032783">
    <property type="term" value="C:super elongation complex"/>
    <property type="evidence" value="ECO:0007669"/>
    <property type="project" value="TreeGrafter"/>
</dbReference>
<feature type="compositionally biased region" description="Polar residues" evidence="1">
    <location>
        <begin position="75"/>
        <end position="84"/>
    </location>
</feature>
<gene>
    <name evidence="3" type="primary">LOC112550720</name>
</gene>
<dbReference type="GeneID" id="112550720"/>
<dbReference type="PANTHER" id="PTHR10528">
    <property type="entry name" value="AF4/FMR2 FAMILY MEMBER"/>
    <property type="match status" value="1"/>
</dbReference>
<dbReference type="PANTHER" id="PTHR10528:SF16">
    <property type="entry name" value="AF4_FMR2 FAMILY MEMBER 3"/>
    <property type="match status" value="1"/>
</dbReference>
<name>A0A3Q0GXU9_ALLSI</name>
<dbReference type="Proteomes" id="UP000189705">
    <property type="component" value="Unplaced"/>
</dbReference>
<reference evidence="3" key="1">
    <citation type="submission" date="2025-08" db="UniProtKB">
        <authorList>
            <consortium name="RefSeq"/>
        </authorList>
    </citation>
    <scope>IDENTIFICATION</scope>
</reference>
<dbReference type="RefSeq" id="XP_025063003.1">
    <property type="nucleotide sequence ID" value="XM_025207218.1"/>
</dbReference>
<dbReference type="InterPro" id="IPR007797">
    <property type="entry name" value="AF4/FMR2"/>
</dbReference>
<dbReference type="AlphaFoldDB" id="A0A3Q0GXU9"/>
<evidence type="ECO:0000313" key="3">
    <source>
        <dbReference type="RefSeq" id="XP_025063003.1"/>
    </source>
</evidence>
<dbReference type="GO" id="GO:0010468">
    <property type="term" value="P:regulation of gene expression"/>
    <property type="evidence" value="ECO:0007669"/>
    <property type="project" value="InterPro"/>
</dbReference>
<feature type="compositionally biased region" description="Polar residues" evidence="1">
    <location>
        <begin position="21"/>
        <end position="40"/>
    </location>
</feature>
<sequence length="92" mass="10178">MTHSWPPPLSAIHTPGKVEQSKFSFPNKESQQGSTGPSNTRKSDVEPKSPENSASHTSMLEDDLKLSSDEEENDQQAAQRSTLRVLSDRRAN</sequence>
<accession>A0A3Q0GXU9</accession>
<dbReference type="KEGG" id="asn:112550720"/>
<dbReference type="InParanoid" id="A0A3Q0GXU9"/>
<protein>
    <submittedName>
        <fullName evidence="3">AF4/FMR2 family member 3-like</fullName>
    </submittedName>
</protein>
<feature type="region of interest" description="Disordered" evidence="1">
    <location>
        <begin position="1"/>
        <end position="92"/>
    </location>
</feature>
<dbReference type="STRING" id="38654.A0A3Q0GXU9"/>
<dbReference type="Pfam" id="PF05110">
    <property type="entry name" value="AF-4"/>
    <property type="match status" value="1"/>
</dbReference>
<organism evidence="2 3">
    <name type="scientific">Alligator sinensis</name>
    <name type="common">Chinese alligator</name>
    <dbReference type="NCBI Taxonomy" id="38654"/>
    <lineage>
        <taxon>Eukaryota</taxon>
        <taxon>Metazoa</taxon>
        <taxon>Chordata</taxon>
        <taxon>Craniata</taxon>
        <taxon>Vertebrata</taxon>
        <taxon>Euteleostomi</taxon>
        <taxon>Archelosauria</taxon>
        <taxon>Archosauria</taxon>
        <taxon>Crocodylia</taxon>
        <taxon>Alligatoridae</taxon>
        <taxon>Alligatorinae</taxon>
        <taxon>Alligator</taxon>
    </lineage>
</organism>
<evidence type="ECO:0000313" key="2">
    <source>
        <dbReference type="Proteomes" id="UP000189705"/>
    </source>
</evidence>